<dbReference type="RefSeq" id="WP_016546644.1">
    <property type="nucleotide sequence ID" value="NZ_NPDT01000001.1"/>
</dbReference>
<evidence type="ECO:0000313" key="8">
    <source>
        <dbReference type="Proteomes" id="UP000231912"/>
    </source>
</evidence>
<dbReference type="InterPro" id="IPR014284">
    <property type="entry name" value="RNA_pol_sigma-70_dom"/>
</dbReference>
<evidence type="ECO:0000313" key="7">
    <source>
        <dbReference type="EMBL" id="PJZ67240.1"/>
    </source>
</evidence>
<evidence type="ECO:0000256" key="2">
    <source>
        <dbReference type="ARBA" id="ARBA00023015"/>
    </source>
</evidence>
<dbReference type="InterPro" id="IPR039425">
    <property type="entry name" value="RNA_pol_sigma-70-like"/>
</dbReference>
<evidence type="ECO:0000256" key="1">
    <source>
        <dbReference type="ARBA" id="ARBA00010641"/>
    </source>
</evidence>
<keyword evidence="2" id="KW-0805">Transcription regulation</keyword>
<name>A0A2M9ZFM7_9LEPT</name>
<organism evidence="7 8">
    <name type="scientific">Leptospira wolffii</name>
    <dbReference type="NCBI Taxonomy" id="409998"/>
    <lineage>
        <taxon>Bacteria</taxon>
        <taxon>Pseudomonadati</taxon>
        <taxon>Spirochaetota</taxon>
        <taxon>Spirochaetia</taxon>
        <taxon>Leptospirales</taxon>
        <taxon>Leptospiraceae</taxon>
        <taxon>Leptospira</taxon>
    </lineage>
</organism>
<dbReference type="Gene3D" id="1.10.10.10">
    <property type="entry name" value="Winged helix-like DNA-binding domain superfamily/Winged helix DNA-binding domain"/>
    <property type="match status" value="1"/>
</dbReference>
<evidence type="ECO:0000259" key="5">
    <source>
        <dbReference type="Pfam" id="PF04542"/>
    </source>
</evidence>
<dbReference type="NCBIfam" id="TIGR02937">
    <property type="entry name" value="sigma70-ECF"/>
    <property type="match status" value="1"/>
</dbReference>
<feature type="domain" description="RNA polymerase sigma factor 70 region 4 type 2" evidence="6">
    <location>
        <begin position="120"/>
        <end position="165"/>
    </location>
</feature>
<dbReference type="Gene3D" id="1.10.1740.10">
    <property type="match status" value="1"/>
</dbReference>
<evidence type="ECO:0000259" key="6">
    <source>
        <dbReference type="Pfam" id="PF08281"/>
    </source>
</evidence>
<comment type="caution">
    <text evidence="7">The sequence shown here is derived from an EMBL/GenBank/DDBJ whole genome shotgun (WGS) entry which is preliminary data.</text>
</comment>
<dbReference type="CDD" id="cd06171">
    <property type="entry name" value="Sigma70_r4"/>
    <property type="match status" value="1"/>
</dbReference>
<dbReference type="AlphaFoldDB" id="A0A2M9ZFM7"/>
<dbReference type="SUPFAM" id="SSF88946">
    <property type="entry name" value="Sigma2 domain of RNA polymerase sigma factors"/>
    <property type="match status" value="1"/>
</dbReference>
<sequence length="183" mass="21105">MGEEEFSRFVEETREIVLAAISRYLYERFAYAIDDVAQETYLRAYKALQKGQFRGDSKLTTWLYTIARNESIRMNENLGREETKAEKAGKRSREERPLVLEAEAEEAAELPSWEKAKGWISKLPEAYQSVIQYYLSGYSEKEIAEALGVPAGTVKSRAARGKEMLRRMHHSERREGGDVWANQ</sequence>
<dbReference type="SUPFAM" id="SSF88659">
    <property type="entry name" value="Sigma3 and sigma4 domains of RNA polymerase sigma factors"/>
    <property type="match status" value="1"/>
</dbReference>
<gene>
    <name evidence="7" type="ORF">CH371_04070</name>
</gene>
<evidence type="ECO:0000256" key="4">
    <source>
        <dbReference type="ARBA" id="ARBA00023163"/>
    </source>
</evidence>
<dbReference type="GO" id="GO:0006352">
    <property type="term" value="P:DNA-templated transcription initiation"/>
    <property type="evidence" value="ECO:0007669"/>
    <property type="project" value="InterPro"/>
</dbReference>
<dbReference type="PANTHER" id="PTHR43133">
    <property type="entry name" value="RNA POLYMERASE ECF-TYPE SIGMA FACTO"/>
    <property type="match status" value="1"/>
</dbReference>
<comment type="similarity">
    <text evidence="1">Belongs to the sigma-70 factor family. ECF subfamily.</text>
</comment>
<protein>
    <submittedName>
        <fullName evidence="7">RNA polymerase sigma factor</fullName>
    </submittedName>
</protein>
<dbReference type="EMBL" id="NPDT01000001">
    <property type="protein sequence ID" value="PJZ67240.1"/>
    <property type="molecule type" value="Genomic_DNA"/>
</dbReference>
<dbReference type="Proteomes" id="UP000231912">
    <property type="component" value="Unassembled WGS sequence"/>
</dbReference>
<dbReference type="GO" id="GO:0003677">
    <property type="term" value="F:DNA binding"/>
    <property type="evidence" value="ECO:0007669"/>
    <property type="project" value="InterPro"/>
</dbReference>
<dbReference type="Pfam" id="PF04542">
    <property type="entry name" value="Sigma70_r2"/>
    <property type="match status" value="1"/>
</dbReference>
<dbReference type="InterPro" id="IPR036388">
    <property type="entry name" value="WH-like_DNA-bd_sf"/>
</dbReference>
<dbReference type="GO" id="GO:0016987">
    <property type="term" value="F:sigma factor activity"/>
    <property type="evidence" value="ECO:0007669"/>
    <property type="project" value="UniProtKB-KW"/>
</dbReference>
<keyword evidence="4" id="KW-0804">Transcription</keyword>
<dbReference type="InterPro" id="IPR007627">
    <property type="entry name" value="RNA_pol_sigma70_r2"/>
</dbReference>
<proteinExistence type="inferred from homology"/>
<dbReference type="Pfam" id="PF08281">
    <property type="entry name" value="Sigma70_r4_2"/>
    <property type="match status" value="1"/>
</dbReference>
<dbReference type="InterPro" id="IPR013324">
    <property type="entry name" value="RNA_pol_sigma_r3/r4-like"/>
</dbReference>
<keyword evidence="3" id="KW-0731">Sigma factor</keyword>
<dbReference type="InterPro" id="IPR013325">
    <property type="entry name" value="RNA_pol_sigma_r2"/>
</dbReference>
<accession>A0A2M9ZFM7</accession>
<dbReference type="PANTHER" id="PTHR43133:SF51">
    <property type="entry name" value="RNA POLYMERASE SIGMA FACTOR"/>
    <property type="match status" value="1"/>
</dbReference>
<feature type="domain" description="RNA polymerase sigma-70 region 2" evidence="5">
    <location>
        <begin position="14"/>
        <end position="74"/>
    </location>
</feature>
<dbReference type="InterPro" id="IPR013249">
    <property type="entry name" value="RNA_pol_sigma70_r4_t2"/>
</dbReference>
<reference evidence="7 8" key="1">
    <citation type="submission" date="2017-07" db="EMBL/GenBank/DDBJ databases">
        <title>Leptospira spp. isolated from tropical soils.</title>
        <authorList>
            <person name="Thibeaux R."/>
            <person name="Iraola G."/>
            <person name="Ferres I."/>
            <person name="Bierque E."/>
            <person name="Girault D."/>
            <person name="Soupe-Gilbert M.-E."/>
            <person name="Picardeau M."/>
            <person name="Goarant C."/>
        </authorList>
    </citation>
    <scope>NUCLEOTIDE SEQUENCE [LARGE SCALE GENOMIC DNA]</scope>
    <source>
        <strain evidence="7 8">FH2-C-A2</strain>
    </source>
</reference>
<evidence type="ECO:0000256" key="3">
    <source>
        <dbReference type="ARBA" id="ARBA00023082"/>
    </source>
</evidence>